<comment type="caution">
    <text evidence="1">Lacks conserved residue(s) required for the propagation of feature annotation.</text>
</comment>
<dbReference type="GO" id="GO:0000160">
    <property type="term" value="P:phosphorelay signal transduction system"/>
    <property type="evidence" value="ECO:0007669"/>
    <property type="project" value="InterPro"/>
</dbReference>
<evidence type="ECO:0000313" key="3">
    <source>
        <dbReference type="EMBL" id="SDK71097.1"/>
    </source>
</evidence>
<dbReference type="OrthoDB" id="9652at2157"/>
<dbReference type="SMART" id="SM00448">
    <property type="entry name" value="REC"/>
    <property type="match status" value="1"/>
</dbReference>
<evidence type="ECO:0000256" key="1">
    <source>
        <dbReference type="PROSITE-ProRule" id="PRU00169"/>
    </source>
</evidence>
<organism evidence="3 4">
    <name type="scientific">Natronorubrum texcoconense</name>
    <dbReference type="NCBI Taxonomy" id="1095776"/>
    <lineage>
        <taxon>Archaea</taxon>
        <taxon>Methanobacteriati</taxon>
        <taxon>Methanobacteriota</taxon>
        <taxon>Stenosarchaea group</taxon>
        <taxon>Halobacteria</taxon>
        <taxon>Halobacteriales</taxon>
        <taxon>Natrialbaceae</taxon>
        <taxon>Natronorubrum</taxon>
    </lineage>
</organism>
<reference evidence="4" key="1">
    <citation type="submission" date="2016-10" db="EMBL/GenBank/DDBJ databases">
        <authorList>
            <person name="Varghese N."/>
            <person name="Submissions S."/>
        </authorList>
    </citation>
    <scope>NUCLEOTIDE SEQUENCE [LARGE SCALE GENOMIC DNA]</scope>
    <source>
        <strain evidence="4">B4,CECT 8067,JCM 17497</strain>
    </source>
</reference>
<gene>
    <name evidence="3" type="ORF">SAMN04515672_3757</name>
</gene>
<name>A0A1G9E4X2_9EURY</name>
<protein>
    <submittedName>
        <fullName evidence="3">Response regulator receiver domain-containing protein</fullName>
    </submittedName>
</protein>
<dbReference type="InterPro" id="IPR011006">
    <property type="entry name" value="CheY-like_superfamily"/>
</dbReference>
<keyword evidence="4" id="KW-1185">Reference proteome</keyword>
<dbReference type="SUPFAM" id="SSF52172">
    <property type="entry name" value="CheY-like"/>
    <property type="match status" value="1"/>
</dbReference>
<dbReference type="InterPro" id="IPR052893">
    <property type="entry name" value="TCS_response_regulator"/>
</dbReference>
<dbReference type="Gene3D" id="3.40.50.2300">
    <property type="match status" value="1"/>
</dbReference>
<dbReference type="Pfam" id="PF00072">
    <property type="entry name" value="Response_reg"/>
    <property type="match status" value="1"/>
</dbReference>
<dbReference type="EMBL" id="FNFE01000006">
    <property type="protein sequence ID" value="SDK71097.1"/>
    <property type="molecule type" value="Genomic_DNA"/>
</dbReference>
<evidence type="ECO:0000313" key="4">
    <source>
        <dbReference type="Proteomes" id="UP000198882"/>
    </source>
</evidence>
<feature type="domain" description="Response regulatory" evidence="2">
    <location>
        <begin position="13"/>
        <end position="138"/>
    </location>
</feature>
<dbReference type="RefSeq" id="WP_175529366.1">
    <property type="nucleotide sequence ID" value="NZ_FNFE01000006.1"/>
</dbReference>
<sequence length="152" mass="16777">MTSGDTRMDGVIDILLVEPNPGDTRLFTENFRDAKLLNTIHSVSDGESALAFVRQRGEHADAPRPDIILLEPQLPGTSGMDVLAELNGDSVLREIPVVILTSSKAGEDIVKDHDLEADCYIRKPVAPEEFVDFVQSLEEFWFAIVRNPADSD</sequence>
<evidence type="ECO:0000259" key="2">
    <source>
        <dbReference type="PROSITE" id="PS50110"/>
    </source>
</evidence>
<dbReference type="PANTHER" id="PTHR44520">
    <property type="entry name" value="RESPONSE REGULATOR RCP1-RELATED"/>
    <property type="match status" value="1"/>
</dbReference>
<dbReference type="PANTHER" id="PTHR44520:SF2">
    <property type="entry name" value="RESPONSE REGULATOR RCP1"/>
    <property type="match status" value="1"/>
</dbReference>
<dbReference type="STRING" id="1095776.SAMN04515672_3757"/>
<dbReference type="PROSITE" id="PS50110">
    <property type="entry name" value="RESPONSE_REGULATORY"/>
    <property type="match status" value="1"/>
</dbReference>
<dbReference type="InterPro" id="IPR001789">
    <property type="entry name" value="Sig_transdc_resp-reg_receiver"/>
</dbReference>
<dbReference type="Proteomes" id="UP000198882">
    <property type="component" value="Unassembled WGS sequence"/>
</dbReference>
<proteinExistence type="predicted"/>
<accession>A0A1G9E4X2</accession>
<dbReference type="CDD" id="cd17557">
    <property type="entry name" value="REC_Rcp-like"/>
    <property type="match status" value="1"/>
</dbReference>
<dbReference type="AlphaFoldDB" id="A0A1G9E4X2"/>